<proteinExistence type="predicted"/>
<evidence type="ECO:0000313" key="1">
    <source>
        <dbReference type="EMBL" id="MPM75997.1"/>
    </source>
</evidence>
<organism evidence="1">
    <name type="scientific">bioreactor metagenome</name>
    <dbReference type="NCBI Taxonomy" id="1076179"/>
    <lineage>
        <taxon>unclassified sequences</taxon>
        <taxon>metagenomes</taxon>
        <taxon>ecological metagenomes</taxon>
    </lineage>
</organism>
<gene>
    <name evidence="1" type="ORF">SDC9_122992</name>
</gene>
<name>A0A645CGC5_9ZZZZ</name>
<sequence length="323" mass="32679">MPLDGGHERGFLAADEGARAQPQLKVKAEAGVEDVAAQQAVVPGLGDGDFQPLDGDGVFRADINVSLAGAHGIAGDGHGLQHTVGVALQHGAVHKRAGVALVGVAGHEFYPVLAGCVGGELPFQAGGEACAAPPADAALLDGVDDLLRGLLGEGPGQGAVAAGADVLVDVFRVNDAAVAQGDAQLLLVEDRVGQGGDGLRAFVFHMEQALDDAALYEVLGDDFGHVLGGDLGVAGAFGINHDDGPHGAEAEAAGFHHLDLAVQPLGGQLALQRGEDLGACRRGAAGAGANQNMGTYQMHITAPLLRRRRWYIPLQCGGSPGAR</sequence>
<comment type="caution">
    <text evidence="1">The sequence shown here is derived from an EMBL/GenBank/DDBJ whole genome shotgun (WGS) entry which is preliminary data.</text>
</comment>
<protein>
    <submittedName>
        <fullName evidence="1">Uncharacterized protein</fullName>
    </submittedName>
</protein>
<accession>A0A645CGC5</accession>
<dbReference type="EMBL" id="VSSQ01027001">
    <property type="protein sequence ID" value="MPM75997.1"/>
    <property type="molecule type" value="Genomic_DNA"/>
</dbReference>
<reference evidence="1" key="1">
    <citation type="submission" date="2019-08" db="EMBL/GenBank/DDBJ databases">
        <authorList>
            <person name="Kucharzyk K."/>
            <person name="Murdoch R.W."/>
            <person name="Higgins S."/>
            <person name="Loffler F."/>
        </authorList>
    </citation>
    <scope>NUCLEOTIDE SEQUENCE</scope>
</reference>
<dbReference type="AlphaFoldDB" id="A0A645CGC5"/>